<keyword evidence="1" id="KW-1133">Transmembrane helix</keyword>
<gene>
    <name evidence="2" type="ORF">A2896_00775</name>
</gene>
<dbReference type="Proteomes" id="UP000178647">
    <property type="component" value="Unassembled WGS sequence"/>
</dbReference>
<comment type="caution">
    <text evidence="2">The sequence shown here is derived from an EMBL/GenBank/DDBJ whole genome shotgun (WGS) entry which is preliminary data.</text>
</comment>
<dbReference type="AlphaFoldDB" id="A0A1G2EFQ9"/>
<name>A0A1G2EFQ9_9BACT</name>
<organism evidence="2 3">
    <name type="scientific">Candidatus Nealsonbacteria bacterium RIFCSPLOWO2_01_FULL_43_32</name>
    <dbReference type="NCBI Taxonomy" id="1801672"/>
    <lineage>
        <taxon>Bacteria</taxon>
        <taxon>Candidatus Nealsoniibacteriota</taxon>
    </lineage>
</organism>
<keyword evidence="1" id="KW-0472">Membrane</keyword>
<evidence type="ECO:0000256" key="1">
    <source>
        <dbReference type="SAM" id="Phobius"/>
    </source>
</evidence>
<feature type="transmembrane region" description="Helical" evidence="1">
    <location>
        <begin position="34"/>
        <end position="55"/>
    </location>
</feature>
<feature type="transmembrane region" description="Helical" evidence="1">
    <location>
        <begin position="127"/>
        <end position="149"/>
    </location>
</feature>
<dbReference type="PANTHER" id="PTHR36007">
    <property type="entry name" value="TRANSPORT PROTEIN-RELATED"/>
    <property type="match status" value="1"/>
</dbReference>
<dbReference type="PANTHER" id="PTHR36007:SF2">
    <property type="entry name" value="TRANSPORT PROTEIN-RELATED"/>
    <property type="match status" value="1"/>
</dbReference>
<evidence type="ECO:0008006" key="4">
    <source>
        <dbReference type="Google" id="ProtNLM"/>
    </source>
</evidence>
<keyword evidence="1" id="KW-0812">Transmembrane</keyword>
<accession>A0A1G2EFQ9</accession>
<evidence type="ECO:0000313" key="2">
    <source>
        <dbReference type="EMBL" id="OGZ24629.1"/>
    </source>
</evidence>
<evidence type="ECO:0000313" key="3">
    <source>
        <dbReference type="Proteomes" id="UP000178647"/>
    </source>
</evidence>
<dbReference type="Pfam" id="PF06695">
    <property type="entry name" value="Sm_multidrug_ex"/>
    <property type="match status" value="1"/>
</dbReference>
<dbReference type="InterPro" id="IPR009577">
    <property type="entry name" value="Sm_multidrug_ex"/>
</dbReference>
<protein>
    <recommendedName>
        <fullName evidence="4">Ligand-binding protein SH3</fullName>
    </recommendedName>
</protein>
<reference evidence="2 3" key="1">
    <citation type="journal article" date="2016" name="Nat. Commun.">
        <title>Thousands of microbial genomes shed light on interconnected biogeochemical processes in an aquifer system.</title>
        <authorList>
            <person name="Anantharaman K."/>
            <person name="Brown C.T."/>
            <person name="Hug L.A."/>
            <person name="Sharon I."/>
            <person name="Castelle C.J."/>
            <person name="Probst A.J."/>
            <person name="Thomas B.C."/>
            <person name="Singh A."/>
            <person name="Wilkins M.J."/>
            <person name="Karaoz U."/>
            <person name="Brodie E.L."/>
            <person name="Williams K.H."/>
            <person name="Hubbard S.S."/>
            <person name="Banfield J.F."/>
        </authorList>
    </citation>
    <scope>NUCLEOTIDE SEQUENCE [LARGE SCALE GENOMIC DNA]</scope>
</reference>
<feature type="transmembrane region" description="Helical" evidence="1">
    <location>
        <begin position="94"/>
        <end position="121"/>
    </location>
</feature>
<proteinExistence type="predicted"/>
<dbReference type="EMBL" id="MHMH01000008">
    <property type="protein sequence ID" value="OGZ24629.1"/>
    <property type="molecule type" value="Genomic_DNA"/>
</dbReference>
<sequence>MIAELKVFLIAMSPIVELRGSIPLALTAYHLTIWSAYLISVLGNLFPIVFILLLLESVSGYLSRHSRFFNRFFNWLFERTRRNHAKKFEGAKALALMIFVAIPLPFTGAWTGALCAFVFGIPFRKALIAIAGGVIIAGLIVTLTTLGIIKIL</sequence>
<dbReference type="STRING" id="1801672.A2896_00775"/>
<feature type="transmembrane region" description="Helical" evidence="1">
    <location>
        <begin position="7"/>
        <end position="28"/>
    </location>
</feature>